<dbReference type="PROSITE" id="PS50004">
    <property type="entry name" value="C2"/>
    <property type="match status" value="6"/>
</dbReference>
<keyword evidence="5" id="KW-0735">Signal-anchor</keyword>
<dbReference type="EnsemblMetazoa" id="XM_019997590.1">
    <property type="protein sequence ID" value="XP_019853149.1"/>
    <property type="gene ID" value="LOC100641639"/>
</dbReference>
<evidence type="ECO:0000256" key="7">
    <source>
        <dbReference type="ARBA" id="ARBA00023136"/>
    </source>
</evidence>
<dbReference type="RefSeq" id="XP_019853149.1">
    <property type="nucleotide sequence ID" value="XM_019997590.1"/>
</dbReference>
<dbReference type="InterPro" id="IPR037722">
    <property type="entry name" value="C2C_Ferlin"/>
</dbReference>
<dbReference type="KEGG" id="aqu:100641639"/>
<dbReference type="CDD" id="cd04017">
    <property type="entry name" value="C2D_Ferlin"/>
    <property type="match status" value="1"/>
</dbReference>
<name>A0AAN0J801_AMPQE</name>
<dbReference type="PANTHER" id="PTHR12546">
    <property type="entry name" value="FER-1-LIKE"/>
    <property type="match status" value="1"/>
</dbReference>
<dbReference type="InterPro" id="IPR037725">
    <property type="entry name" value="C2F_Ferlin"/>
</dbReference>
<keyword evidence="7 9" id="KW-0472">Membrane</keyword>
<dbReference type="SMART" id="SM00239">
    <property type="entry name" value="C2"/>
    <property type="match status" value="7"/>
</dbReference>
<organism evidence="11 12">
    <name type="scientific">Amphimedon queenslandica</name>
    <name type="common">Sponge</name>
    <dbReference type="NCBI Taxonomy" id="400682"/>
    <lineage>
        <taxon>Eukaryota</taxon>
        <taxon>Metazoa</taxon>
        <taxon>Porifera</taxon>
        <taxon>Demospongiae</taxon>
        <taxon>Heteroscleromorpha</taxon>
        <taxon>Haplosclerida</taxon>
        <taxon>Niphatidae</taxon>
        <taxon>Amphimedon</taxon>
    </lineage>
</organism>
<evidence type="ECO:0000256" key="6">
    <source>
        <dbReference type="ARBA" id="ARBA00022989"/>
    </source>
</evidence>
<feature type="transmembrane region" description="Helical" evidence="9">
    <location>
        <begin position="1805"/>
        <end position="1825"/>
    </location>
</feature>
<dbReference type="GO" id="GO:0007009">
    <property type="term" value="P:plasma membrane organization"/>
    <property type="evidence" value="ECO:0007669"/>
    <property type="project" value="TreeGrafter"/>
</dbReference>
<sequence>MAETHRLDVTVVSASSLPWVERDRGCDAMVKVKFEGQSKETKVVVGVNPVWNETLHFDLKKKPSNNSQIIIKVYDEQIIKNRFLGSTELSFGSILSSDLVTCKIKDKNKEELGSAIKLYFRYISPSDEETLPTSMSREAPLYTSDTVEESERNEEWCTPVTTCTIKDSAKDSNISDDEGYVSPCPAPRNTAFNREQSSFRSKLPQRLTDFQVRVHVIKGRQLQGGHMNPVVKVICGTTTKRTIQAKGTNNPFFDQLFFFNFRDYPSKVFDEMLELRVLNSKINLVYSEIIGTFKLDLGQIYDQPDHCYIKKWLLLSDPENSFLGPKGYLLFSAYVLSPGVVPKPYPPLSDDSIDVESNVLSATGVNLNLMTLQIRVYLANDLPQMDPDYYEYIKEKFKRFFGIDHKKKDLVDPYCTIKFAGHKGKTNKIKNNDDPVWYKQFNVAFRFPSMCDRIRIRLMDHDDTSMDDTIGTAFIRLSDISSPGQDNSGFLPTFGPCFVNIYGSPREFCVLPDKYDHLNKGVVCIPGFPTKHAKWAKSMLHELKNLTAYPPAVENEEELENAEPAGALIRIKLWLGLESEWKQNMSADVAMFAETYENEVSHLGIWNKNPWSDSTGKVKEDRDSFKLPPGWEWEDEWDRFIGDWEVMTSIDTGEYQTRRRSRKYVEKIYEYQSRNKKPPFNWPFDENDSEWKNEEGHSLNYYTEDSRQVRDTLQQPDGWEWDSEWSIAPHRATDEDGWEYKGLDLLLSDWAPHLRRSIIRRRLWNRTRIQTGDATIKTSTGDKYEGWEYAHISSSTYHQEHSPLFVKRRRRYLRKIKTKTQAKLSNPPRFIFPEHQQVQVPPRLYFPMKGLFKYELRVYLYQARDLYAGNSTGLSDPYCIVSFEHYSQTTREINQTLTPLWDHTCVFDDIKMFGSPSDVKGSPPKIMIEIFDKDNVGKDYLGYVECYPIVRINENQQQRRQVSLEEPEGVLHVPFSLEGAEPVDEPKDPVTSLSWYQVTRYGRYAGQLLAAFELFLVDSVCPPPILEREYDKTDKKKWWYTVPHGIRPEYETKTIKILCWGVRNLKKYKLGCVTSPCIKVECGGVVRTTNHIIDTRRNPNFIDGPIIMELELPVNPLYCPPLNIYLYDKRAFGQKPLIGTYSVQITEDSPAETDRPSPQPNPLEIANTLRQRKSKSGQVAIDMEAFYDEDPDYIKDSRFDWWTKYRLAVFKATGSELQDSETEYVNENHDRLKLFYHELEKEPRFHNFSDVVKSYPLYRGKGSIAFDDPSENTRFAGTFKGHITVKRGKHTEIDSDHQYFPTKDLCPVVIRVYVVEGIGLLPLDPNCKSDPYLRLSIGKCVIDDADNFVSNSLNPVFGKMFELSATLPLDHTLKIQVLDHDYCSRDDFIGQTEIDIENRFISRYRASCGIPETFSRNGPNHWRDTDLPTDILDWYCKVNGLNEPVITANSIKYNCDEYTINHADLNQYMRQHKYVGSPIQQIALALLRREEVLVHEHVETRTLENPNQPGISQGLLRMWVDIFPKSYNLPPPVDISPRKPEDYELRVIVYDVKDVKLADYNLVTDEDMSDIYVKGWLSGQEETQKTDVHYRSFDGEGNFNYRFVFPFQYLPAEKRIIVSKRKFFDVNKTEIRARPHLTIQVWDNDKFKFDDHLATIEFDLTAIQQGTRTSSFLDQIMRIGSNISYSDQKSTDSSNSSSEQISTTSASKTSLLNQVMNTSDSTDNLFEKKRIRRWWPLADEGMIELELQILTKEEAELSPAGKGRDEPNMNPYLPPPQRPETSFFWLTSPLKTFKHIIWKYYKCRIIIGFFVIFAVVGVIVFLYSAPDYLAQYLLDRLLPL</sequence>
<dbReference type="InterPro" id="IPR000008">
    <property type="entry name" value="C2_dom"/>
</dbReference>
<dbReference type="GO" id="GO:0061025">
    <property type="term" value="P:membrane fusion"/>
    <property type="evidence" value="ECO:0007669"/>
    <property type="project" value="TreeGrafter"/>
</dbReference>
<feature type="domain" description="C2" evidence="10">
    <location>
        <begin position="193"/>
        <end position="313"/>
    </location>
</feature>
<evidence type="ECO:0000256" key="8">
    <source>
        <dbReference type="SAM" id="MobiDB-lite"/>
    </source>
</evidence>
<dbReference type="CDD" id="cd04018">
    <property type="entry name" value="C2C_Ferlin"/>
    <property type="match status" value="1"/>
</dbReference>
<dbReference type="InterPro" id="IPR035892">
    <property type="entry name" value="C2_domain_sf"/>
</dbReference>
<feature type="domain" description="C2" evidence="10">
    <location>
        <begin position="1289"/>
        <end position="1409"/>
    </location>
</feature>
<dbReference type="GO" id="GO:0005886">
    <property type="term" value="C:plasma membrane"/>
    <property type="evidence" value="ECO:0007669"/>
    <property type="project" value="UniProtKB-SubCell"/>
</dbReference>
<dbReference type="InterPro" id="IPR037721">
    <property type="entry name" value="Ferlin"/>
</dbReference>
<accession>A0AAN0J801</accession>
<keyword evidence="4" id="KW-0677">Repeat</keyword>
<evidence type="ECO:0000259" key="10">
    <source>
        <dbReference type="PROSITE" id="PS50004"/>
    </source>
</evidence>
<feature type="region of interest" description="Disordered" evidence="8">
    <location>
        <begin position="1685"/>
        <end position="1705"/>
    </location>
</feature>
<evidence type="ECO:0000256" key="3">
    <source>
        <dbReference type="ARBA" id="ARBA00022692"/>
    </source>
</evidence>
<dbReference type="Gene3D" id="2.60.40.150">
    <property type="entry name" value="C2 domain"/>
    <property type="match status" value="6"/>
</dbReference>
<dbReference type="InterPro" id="IPR055072">
    <property type="entry name" value="Ferlin_DSRM"/>
</dbReference>
<dbReference type="CDD" id="cd00030">
    <property type="entry name" value="C2"/>
    <property type="match status" value="1"/>
</dbReference>
<dbReference type="InterPro" id="IPR037724">
    <property type="entry name" value="C2E_Ferlin"/>
</dbReference>
<evidence type="ECO:0000256" key="2">
    <source>
        <dbReference type="ARBA" id="ARBA00004483"/>
    </source>
</evidence>
<evidence type="ECO:0000256" key="5">
    <source>
        <dbReference type="ARBA" id="ARBA00022968"/>
    </source>
</evidence>
<dbReference type="InterPro" id="IPR037723">
    <property type="entry name" value="C2D_Ferlin"/>
</dbReference>
<dbReference type="GO" id="GO:0030659">
    <property type="term" value="C:cytoplasmic vesicle membrane"/>
    <property type="evidence" value="ECO:0007669"/>
    <property type="project" value="UniProtKB-SubCell"/>
</dbReference>
<dbReference type="SUPFAM" id="SSF49562">
    <property type="entry name" value="C2 domain (Calcium/lipid-binding domain, CaLB)"/>
    <property type="match status" value="7"/>
</dbReference>
<dbReference type="InterPro" id="IPR006614">
    <property type="entry name" value="Peroxin/Ferlin"/>
</dbReference>
<feature type="domain" description="C2" evidence="10">
    <location>
        <begin position="836"/>
        <end position="962"/>
    </location>
</feature>
<dbReference type="Pfam" id="PF16165">
    <property type="entry name" value="Ferlin_C"/>
    <property type="match status" value="1"/>
</dbReference>
<evidence type="ECO:0000313" key="11">
    <source>
        <dbReference type="EnsemblMetazoa" id="XP_019853149.1"/>
    </source>
</evidence>
<dbReference type="Pfam" id="PF22901">
    <property type="entry name" value="dsrm_Ferlin"/>
    <property type="match status" value="1"/>
</dbReference>
<dbReference type="SMART" id="SM01202">
    <property type="entry name" value="FerI"/>
    <property type="match status" value="1"/>
</dbReference>
<evidence type="ECO:0000256" key="4">
    <source>
        <dbReference type="ARBA" id="ARBA00022737"/>
    </source>
</evidence>
<dbReference type="Pfam" id="PF00168">
    <property type="entry name" value="C2"/>
    <property type="match status" value="7"/>
</dbReference>
<evidence type="ECO:0000256" key="1">
    <source>
        <dbReference type="ARBA" id="ARBA00004401"/>
    </source>
</evidence>
<evidence type="ECO:0000256" key="9">
    <source>
        <dbReference type="SAM" id="Phobius"/>
    </source>
</evidence>
<dbReference type="PANTHER" id="PTHR12546:SF33">
    <property type="entry name" value="SPERM VESICLE FUSION PROTEIN FER-1"/>
    <property type="match status" value="1"/>
</dbReference>
<comment type="subcellular location">
    <subcellularLocation>
        <location evidence="1">Cell membrane</location>
        <topology evidence="1">Single-pass type II membrane protein</topology>
    </subcellularLocation>
    <subcellularLocation>
        <location evidence="2">Cytoplasmic vesicle membrane</location>
        <topology evidence="2">Single-pass type II membrane protein</topology>
    </subcellularLocation>
</comment>
<keyword evidence="12" id="KW-1185">Reference proteome</keyword>
<dbReference type="Proteomes" id="UP000007879">
    <property type="component" value="Unassembled WGS sequence"/>
</dbReference>
<feature type="domain" description="C2" evidence="10">
    <location>
        <begin position="1525"/>
        <end position="1673"/>
    </location>
</feature>
<reference evidence="11" key="2">
    <citation type="submission" date="2024-06" db="UniProtKB">
        <authorList>
            <consortium name="EnsemblMetazoa"/>
        </authorList>
    </citation>
    <scope>IDENTIFICATION</scope>
</reference>
<dbReference type="InterPro" id="IPR012968">
    <property type="entry name" value="FerIin_dom"/>
</dbReference>
<feature type="domain" description="C2" evidence="10">
    <location>
        <begin position="347"/>
        <end position="491"/>
    </location>
</feature>
<dbReference type="InterPro" id="IPR032362">
    <property type="entry name" value="Ferlin_C"/>
</dbReference>
<dbReference type="CDD" id="cd04037">
    <property type="entry name" value="C2E_Ferlin"/>
    <property type="match status" value="1"/>
</dbReference>
<dbReference type="GeneID" id="100641639"/>
<dbReference type="SMART" id="SM00693">
    <property type="entry name" value="DysFN"/>
    <property type="match status" value="1"/>
</dbReference>
<protein>
    <recommendedName>
        <fullName evidence="10">C2 domain-containing protein</fullName>
    </recommendedName>
</protein>
<dbReference type="CDD" id="cd08374">
    <property type="entry name" value="C2F_Ferlin"/>
    <property type="match status" value="1"/>
</dbReference>
<evidence type="ECO:0000313" key="12">
    <source>
        <dbReference type="Proteomes" id="UP000007879"/>
    </source>
</evidence>
<keyword evidence="3 9" id="KW-0812">Transmembrane</keyword>
<reference evidence="12" key="1">
    <citation type="journal article" date="2010" name="Nature">
        <title>The Amphimedon queenslandica genome and the evolution of animal complexity.</title>
        <authorList>
            <person name="Srivastava M."/>
            <person name="Simakov O."/>
            <person name="Chapman J."/>
            <person name="Fahey B."/>
            <person name="Gauthier M.E."/>
            <person name="Mitros T."/>
            <person name="Richards G.S."/>
            <person name="Conaco C."/>
            <person name="Dacre M."/>
            <person name="Hellsten U."/>
            <person name="Larroux C."/>
            <person name="Putnam N.H."/>
            <person name="Stanke M."/>
            <person name="Adamska M."/>
            <person name="Darling A."/>
            <person name="Degnan S.M."/>
            <person name="Oakley T.H."/>
            <person name="Plachetzki D.C."/>
            <person name="Zhai Y."/>
            <person name="Adamski M."/>
            <person name="Calcino A."/>
            <person name="Cummins S.F."/>
            <person name="Goodstein D.M."/>
            <person name="Harris C."/>
            <person name="Jackson D.J."/>
            <person name="Leys S.P."/>
            <person name="Shu S."/>
            <person name="Woodcroft B.J."/>
            <person name="Vervoort M."/>
            <person name="Kosik K.S."/>
            <person name="Manning G."/>
            <person name="Degnan B.M."/>
            <person name="Rokhsar D.S."/>
        </authorList>
    </citation>
    <scope>NUCLEOTIDE SEQUENCE [LARGE SCALE GENOMIC DNA]</scope>
</reference>
<keyword evidence="6 9" id="KW-1133">Transmembrane helix</keyword>
<feature type="domain" description="C2" evidence="10">
    <location>
        <begin position="1"/>
        <end position="104"/>
    </location>
</feature>
<proteinExistence type="predicted"/>